<proteinExistence type="predicted"/>
<keyword evidence="1" id="KW-0472">Membrane</keyword>
<gene>
    <name evidence="2" type="ORF">UR38_C0005G0002</name>
</gene>
<reference evidence="2 3" key="1">
    <citation type="journal article" date="2015" name="Nature">
        <title>rRNA introns, odd ribosomes, and small enigmatic genomes across a large radiation of phyla.</title>
        <authorList>
            <person name="Brown C.T."/>
            <person name="Hug L.A."/>
            <person name="Thomas B.C."/>
            <person name="Sharon I."/>
            <person name="Castelle C.J."/>
            <person name="Singh A."/>
            <person name="Wilkins M.J."/>
            <person name="Williams K.H."/>
            <person name="Banfield J.F."/>
        </authorList>
    </citation>
    <scope>NUCLEOTIDE SEQUENCE [LARGE SCALE GENOMIC DNA]</scope>
</reference>
<accession>A0A0F9ZSK8</accession>
<organism evidence="2 3">
    <name type="scientific">Candidatus Woesebacteria bacterium GW2011_GWA2_33_28</name>
    <dbReference type="NCBI Taxonomy" id="1618561"/>
    <lineage>
        <taxon>Bacteria</taxon>
        <taxon>Candidatus Woeseibacteriota</taxon>
    </lineage>
</organism>
<dbReference type="AlphaFoldDB" id="A0A0F9ZSK8"/>
<feature type="transmembrane region" description="Helical" evidence="1">
    <location>
        <begin position="73"/>
        <end position="93"/>
    </location>
</feature>
<keyword evidence="1" id="KW-0812">Transmembrane</keyword>
<evidence type="ECO:0000313" key="3">
    <source>
        <dbReference type="Proteomes" id="UP000033995"/>
    </source>
</evidence>
<comment type="caution">
    <text evidence="2">The sequence shown here is derived from an EMBL/GenBank/DDBJ whole genome shotgun (WGS) entry which is preliminary data.</text>
</comment>
<dbReference type="PANTHER" id="PTHR37938">
    <property type="entry name" value="BLL0215 PROTEIN"/>
    <property type="match status" value="1"/>
</dbReference>
<keyword evidence="1" id="KW-1133">Transmembrane helix</keyword>
<dbReference type="Proteomes" id="UP000033995">
    <property type="component" value="Unassembled WGS sequence"/>
</dbReference>
<evidence type="ECO:0000313" key="2">
    <source>
        <dbReference type="EMBL" id="KKP47189.1"/>
    </source>
</evidence>
<sequence length="225" mass="26428">MPDIFKAKVIEAKPIEFKPKNKDEDHHLRKVLYKDLPSSGFNPLGSIMFCPENLKFETMDSEEKVVLFLRKHWITNIPWILMAIFMFLIPPFVQDLSLFDSIPDNFMFIFVLIWCLISTAYFLESFLTWFFNVYIVTDERIVDIDFFNLIYKEVSDANIDKIQDVTYKMGGVIRTLFNYGDVMVQTASEVPNFEFLAVPKPDKVSKVLQDLRIEEQQEAIEGRVR</sequence>
<name>A0A0F9ZSK8_9BACT</name>
<dbReference type="EMBL" id="LBOZ01000005">
    <property type="protein sequence ID" value="KKP47189.1"/>
    <property type="molecule type" value="Genomic_DNA"/>
</dbReference>
<protein>
    <submittedName>
        <fullName evidence="2">Uncharacterized protein</fullName>
    </submittedName>
</protein>
<evidence type="ECO:0000256" key="1">
    <source>
        <dbReference type="SAM" id="Phobius"/>
    </source>
</evidence>
<dbReference type="PANTHER" id="PTHR37938:SF1">
    <property type="entry name" value="BLL0215 PROTEIN"/>
    <property type="match status" value="1"/>
</dbReference>
<feature type="transmembrane region" description="Helical" evidence="1">
    <location>
        <begin position="105"/>
        <end position="123"/>
    </location>
</feature>